<sequence length="49" mass="5773">MSQDKTAAKANKSYYLFHMVYPFIFQEYFISKISLINVKVIVLTRILAK</sequence>
<dbReference type="AlphaFoldDB" id="A0A161JVX3"/>
<gene>
    <name evidence="1" type="ORF">MGWOODY_Mmi910</name>
</gene>
<proteinExistence type="predicted"/>
<evidence type="ECO:0000313" key="1">
    <source>
        <dbReference type="EMBL" id="CUV08387.1"/>
    </source>
</evidence>
<accession>A0A161JVX3</accession>
<reference evidence="1" key="1">
    <citation type="submission" date="2015-10" db="EMBL/GenBank/DDBJ databases">
        <authorList>
            <person name="Gilbert D.G."/>
        </authorList>
    </citation>
    <scope>NUCLEOTIDE SEQUENCE</scope>
</reference>
<name>A0A161JVX3_9ZZZZ</name>
<dbReference type="EMBL" id="FAXC01000054">
    <property type="protein sequence ID" value="CUV08387.1"/>
    <property type="molecule type" value="Genomic_DNA"/>
</dbReference>
<organism evidence="1">
    <name type="scientific">hydrothermal vent metagenome</name>
    <dbReference type="NCBI Taxonomy" id="652676"/>
    <lineage>
        <taxon>unclassified sequences</taxon>
        <taxon>metagenomes</taxon>
        <taxon>ecological metagenomes</taxon>
    </lineage>
</organism>
<protein>
    <submittedName>
        <fullName evidence="1">Uncharacterized protein</fullName>
    </submittedName>
</protein>